<evidence type="ECO:0008006" key="3">
    <source>
        <dbReference type="Google" id="ProtNLM"/>
    </source>
</evidence>
<reference evidence="2" key="1">
    <citation type="journal article" date="2019" name="Int. J. Syst. Evol. Microbiol.">
        <title>The Global Catalogue of Microorganisms (GCM) 10K type strain sequencing project: providing services to taxonomists for standard genome sequencing and annotation.</title>
        <authorList>
            <consortium name="The Broad Institute Genomics Platform"/>
            <consortium name="The Broad Institute Genome Sequencing Center for Infectious Disease"/>
            <person name="Wu L."/>
            <person name="Ma J."/>
        </authorList>
    </citation>
    <scope>NUCLEOTIDE SEQUENCE [LARGE SCALE GENOMIC DNA]</scope>
    <source>
        <strain evidence="2">NBRC 112416</strain>
    </source>
</reference>
<accession>A0ABQ5W4I7</accession>
<gene>
    <name evidence="1" type="ORF">GCM10010862_21140</name>
</gene>
<dbReference type="RefSeq" id="WP_284340305.1">
    <property type="nucleotide sequence ID" value="NZ_BSNS01000010.1"/>
</dbReference>
<protein>
    <recommendedName>
        <fullName evidence="3">DUF1059 domain-containing protein</fullName>
    </recommendedName>
</protein>
<sequence>MKQIACGDIVPGCAFTAEAKTEEELLAKVAEHAKTVHAIEVTPELVNQVKAKIKNT</sequence>
<evidence type="ECO:0000313" key="1">
    <source>
        <dbReference type="EMBL" id="GLQ54855.1"/>
    </source>
</evidence>
<evidence type="ECO:0000313" key="2">
    <source>
        <dbReference type="Proteomes" id="UP001156691"/>
    </source>
</evidence>
<organism evidence="1 2">
    <name type="scientific">Devosia nitrariae</name>
    <dbReference type="NCBI Taxonomy" id="2071872"/>
    <lineage>
        <taxon>Bacteria</taxon>
        <taxon>Pseudomonadati</taxon>
        <taxon>Pseudomonadota</taxon>
        <taxon>Alphaproteobacteria</taxon>
        <taxon>Hyphomicrobiales</taxon>
        <taxon>Devosiaceae</taxon>
        <taxon>Devosia</taxon>
    </lineage>
</organism>
<keyword evidence="2" id="KW-1185">Reference proteome</keyword>
<dbReference type="Pfam" id="PF06348">
    <property type="entry name" value="DUF1059"/>
    <property type="match status" value="1"/>
</dbReference>
<comment type="caution">
    <text evidence="1">The sequence shown here is derived from an EMBL/GenBank/DDBJ whole genome shotgun (WGS) entry which is preliminary data.</text>
</comment>
<name>A0ABQ5W4I7_9HYPH</name>
<proteinExistence type="predicted"/>
<dbReference type="EMBL" id="BSNS01000010">
    <property type="protein sequence ID" value="GLQ54855.1"/>
    <property type="molecule type" value="Genomic_DNA"/>
</dbReference>
<dbReference type="InterPro" id="IPR009409">
    <property type="entry name" value="DUF1059"/>
</dbReference>
<dbReference type="Proteomes" id="UP001156691">
    <property type="component" value="Unassembled WGS sequence"/>
</dbReference>